<dbReference type="InterPro" id="IPR023996">
    <property type="entry name" value="TonB-dep_OMP_SusC/RagA"/>
</dbReference>
<comment type="caution">
    <text evidence="10">The sequence shown here is derived from an EMBL/GenBank/DDBJ whole genome shotgun (WGS) entry which is preliminary data.</text>
</comment>
<evidence type="ECO:0000256" key="6">
    <source>
        <dbReference type="ARBA" id="ARBA00023237"/>
    </source>
</evidence>
<protein>
    <submittedName>
        <fullName evidence="10">TonB-dependent receptor</fullName>
    </submittedName>
</protein>
<comment type="subcellular location">
    <subcellularLocation>
        <location evidence="1 7">Cell outer membrane</location>
        <topology evidence="1 7">Multi-pass membrane protein</topology>
    </subcellularLocation>
</comment>
<dbReference type="InterPro" id="IPR036942">
    <property type="entry name" value="Beta-barrel_TonB_sf"/>
</dbReference>
<organism evidence="10 11">
    <name type="scientific">Autumnicola musiva</name>
    <dbReference type="NCBI Taxonomy" id="3075589"/>
    <lineage>
        <taxon>Bacteria</taxon>
        <taxon>Pseudomonadati</taxon>
        <taxon>Bacteroidota</taxon>
        <taxon>Flavobacteriia</taxon>
        <taxon>Flavobacteriales</taxon>
        <taxon>Flavobacteriaceae</taxon>
        <taxon>Autumnicola</taxon>
    </lineage>
</organism>
<evidence type="ECO:0000256" key="7">
    <source>
        <dbReference type="PROSITE-ProRule" id="PRU01360"/>
    </source>
</evidence>
<keyword evidence="8" id="KW-0732">Signal</keyword>
<dbReference type="RefSeq" id="WP_311503918.1">
    <property type="nucleotide sequence ID" value="NZ_JAVRHK010000010.1"/>
</dbReference>
<proteinExistence type="inferred from homology"/>
<dbReference type="NCBIfam" id="TIGR04056">
    <property type="entry name" value="OMP_RagA_SusC"/>
    <property type="match status" value="1"/>
</dbReference>
<name>A0ABU3D7U4_9FLAO</name>
<dbReference type="PROSITE" id="PS52016">
    <property type="entry name" value="TONB_DEPENDENT_REC_3"/>
    <property type="match status" value="1"/>
</dbReference>
<gene>
    <name evidence="10" type="ORF">RM539_13385</name>
</gene>
<evidence type="ECO:0000313" key="10">
    <source>
        <dbReference type="EMBL" id="MDT0677574.1"/>
    </source>
</evidence>
<keyword evidence="3 7" id="KW-1134">Transmembrane beta strand</keyword>
<evidence type="ECO:0000256" key="3">
    <source>
        <dbReference type="ARBA" id="ARBA00022452"/>
    </source>
</evidence>
<dbReference type="NCBIfam" id="TIGR04057">
    <property type="entry name" value="SusC_RagA_signa"/>
    <property type="match status" value="1"/>
</dbReference>
<evidence type="ECO:0000313" key="11">
    <source>
        <dbReference type="Proteomes" id="UP001262582"/>
    </source>
</evidence>
<dbReference type="Proteomes" id="UP001262582">
    <property type="component" value="Unassembled WGS sequence"/>
</dbReference>
<dbReference type="Gene3D" id="2.40.170.20">
    <property type="entry name" value="TonB-dependent receptor, beta-barrel domain"/>
    <property type="match status" value="1"/>
</dbReference>
<dbReference type="InterPro" id="IPR012910">
    <property type="entry name" value="Plug_dom"/>
</dbReference>
<dbReference type="Pfam" id="PF13715">
    <property type="entry name" value="CarbopepD_reg_2"/>
    <property type="match status" value="1"/>
</dbReference>
<dbReference type="InterPro" id="IPR008969">
    <property type="entry name" value="CarboxyPept-like_regulatory"/>
</dbReference>
<dbReference type="Gene3D" id="2.170.130.10">
    <property type="entry name" value="TonB-dependent receptor, plug domain"/>
    <property type="match status" value="1"/>
</dbReference>
<comment type="similarity">
    <text evidence="7">Belongs to the TonB-dependent receptor family.</text>
</comment>
<dbReference type="SUPFAM" id="SSF49464">
    <property type="entry name" value="Carboxypeptidase regulatory domain-like"/>
    <property type="match status" value="1"/>
</dbReference>
<reference evidence="10 11" key="1">
    <citation type="submission" date="2023-09" db="EMBL/GenBank/DDBJ databases">
        <authorList>
            <person name="Rey-Velasco X."/>
        </authorList>
    </citation>
    <scope>NUCLEOTIDE SEQUENCE [LARGE SCALE GENOMIC DNA]</scope>
    <source>
        <strain evidence="10 11">F117</strain>
    </source>
</reference>
<dbReference type="EMBL" id="JAVRHK010000010">
    <property type="protein sequence ID" value="MDT0677574.1"/>
    <property type="molecule type" value="Genomic_DNA"/>
</dbReference>
<keyword evidence="4 7" id="KW-0812">Transmembrane</keyword>
<evidence type="ECO:0000256" key="1">
    <source>
        <dbReference type="ARBA" id="ARBA00004571"/>
    </source>
</evidence>
<dbReference type="InterPro" id="IPR037066">
    <property type="entry name" value="Plug_dom_sf"/>
</dbReference>
<dbReference type="Gene3D" id="2.60.40.1120">
    <property type="entry name" value="Carboxypeptidase-like, regulatory domain"/>
    <property type="match status" value="1"/>
</dbReference>
<evidence type="ECO:0000256" key="5">
    <source>
        <dbReference type="ARBA" id="ARBA00023136"/>
    </source>
</evidence>
<dbReference type="InterPro" id="IPR023997">
    <property type="entry name" value="TonB-dep_OMP_SusC/RagA_CS"/>
</dbReference>
<dbReference type="Pfam" id="PF07715">
    <property type="entry name" value="Plug"/>
    <property type="match status" value="1"/>
</dbReference>
<keyword evidence="5 7" id="KW-0472">Membrane</keyword>
<keyword evidence="10" id="KW-0675">Receptor</keyword>
<dbReference type="SUPFAM" id="SSF56935">
    <property type="entry name" value="Porins"/>
    <property type="match status" value="1"/>
</dbReference>
<feature type="chain" id="PRO_5046079038" evidence="8">
    <location>
        <begin position="25"/>
        <end position="1005"/>
    </location>
</feature>
<evidence type="ECO:0000256" key="2">
    <source>
        <dbReference type="ARBA" id="ARBA00022448"/>
    </source>
</evidence>
<keyword evidence="2 7" id="KW-0813">Transport</keyword>
<keyword evidence="11" id="KW-1185">Reference proteome</keyword>
<accession>A0ABU3D7U4</accession>
<keyword evidence="6 7" id="KW-0998">Cell outer membrane</keyword>
<feature type="signal peptide" evidence="8">
    <location>
        <begin position="1"/>
        <end position="24"/>
    </location>
</feature>
<dbReference type="InterPro" id="IPR039426">
    <property type="entry name" value="TonB-dep_rcpt-like"/>
</dbReference>
<sequence length="1005" mass="111454">MTKKFKKIGLFLTFFLIVIGSIQAQEIEVSGTVSSVNGETVPGVNIFVQGTNRGAVTNMEGEYSIEVEPDAVLVFSSIGYVTKEISVNGNAEIDVVLEEDVQALEETVVIGYGEVKRRDLTGSVVSIDQEDIVRTPTSNPLDAIKGRVPGMDITRSSGEAGADVNITIRGNRSIGGSNEPLYVIDGFQGGSISDLNPNDIESIEVLKDASATAIYGSQGANGVILVTTKSGKAGKTLVSYDGYYGINGLAEFPEMRTGEDYIRLRREAFRTEGLWNSPEDDRMLFANAGEWEAVQNNQWVDWTDLLIRDGIQQSHTVSVSGGGEKTKVYFSGGFFREEGMLRGDNMNRFTGRFKITHEINSWAEAGVNGQLAYYDQNYRITPLAHAMTMSPFGVPFNENGEINLTPIAADPTLVNPLVDERPYVAKYNEIRSDILFNAYVEINPIEGLQFRSNFGTNLENNRDGFFESENAFAQRNSRLTQAGETQVFNRFFNWDNILTYSRSFGDHDFTITGITNYIQSDADELIGEGNNQALATQYFYNLGATETESRFLYSSYVGYNQLSFAGRLNYDYLDRYILTLTNRYDGASRLAPGNKWASFPSIAAAWILSDEPFFNADGVMNFAKIRASYGVAGNSGIDPYGTQSVLESRTNLNFGGVPATFYLFSDLVGNPSLGWEKTATANLGLDFEFFNSRLKATVDVYQANTTDLLLPRFLPQSTGVTRIYENIGETRNRGIEVFLNSQNIVSDDFNWTSTLTFTKNNEEIISLVDGEDIIQQEDNSRLLGRPINSFYSYDKLGIWQISEAEEAAALSFGGTPFQPGDIKLEDVNGDSVIDEADRQYLGSSVPDFVIGLQNTFRYKSFDLSAFVFARWGQMINAEVLGRYNPSGERNGPAFMDYWTPENPTNDFPRPRRGASLTNYAGYQSLNFIDGSFIKLQNISLGYTLPDSITDNFLGGGINQLRIYGTGSNLWTYAKSPLLREYDPERGGEESFPLTKTIVFGLNISL</sequence>
<evidence type="ECO:0000259" key="9">
    <source>
        <dbReference type="Pfam" id="PF07715"/>
    </source>
</evidence>
<evidence type="ECO:0000256" key="4">
    <source>
        <dbReference type="ARBA" id="ARBA00022692"/>
    </source>
</evidence>
<evidence type="ECO:0000256" key="8">
    <source>
        <dbReference type="SAM" id="SignalP"/>
    </source>
</evidence>
<feature type="domain" description="TonB-dependent receptor plug" evidence="9">
    <location>
        <begin position="117"/>
        <end position="223"/>
    </location>
</feature>